<dbReference type="InterPro" id="IPR000014">
    <property type="entry name" value="PAS"/>
</dbReference>
<dbReference type="PROSITE" id="PS50113">
    <property type="entry name" value="PAC"/>
    <property type="match status" value="1"/>
</dbReference>
<keyword evidence="1" id="KW-0472">Membrane</keyword>
<dbReference type="PANTHER" id="PTHR46663">
    <property type="entry name" value="DIGUANYLATE CYCLASE DGCT-RELATED"/>
    <property type="match status" value="1"/>
</dbReference>
<dbReference type="InterPro" id="IPR000700">
    <property type="entry name" value="PAS-assoc_C"/>
</dbReference>
<organism evidence="5 6">
    <name type="scientific">Aromatoleum diolicum</name>
    <dbReference type="NCBI Taxonomy" id="75796"/>
    <lineage>
        <taxon>Bacteria</taxon>
        <taxon>Pseudomonadati</taxon>
        <taxon>Pseudomonadota</taxon>
        <taxon>Betaproteobacteria</taxon>
        <taxon>Rhodocyclales</taxon>
        <taxon>Rhodocyclaceae</taxon>
        <taxon>Aromatoleum</taxon>
    </lineage>
</organism>
<keyword evidence="1" id="KW-0812">Transmembrane</keyword>
<dbReference type="Gene3D" id="3.30.450.20">
    <property type="entry name" value="PAS domain"/>
    <property type="match status" value="1"/>
</dbReference>
<dbReference type="EMBL" id="WTVQ01000013">
    <property type="protein sequence ID" value="NMG75059.1"/>
    <property type="molecule type" value="Genomic_DNA"/>
</dbReference>
<dbReference type="Proteomes" id="UP000648984">
    <property type="component" value="Unassembled WGS sequence"/>
</dbReference>
<reference evidence="5 6" key="1">
    <citation type="submission" date="2019-12" db="EMBL/GenBank/DDBJ databases">
        <title>Comparative genomics gives insights into the taxonomy of the Azoarcus-Aromatoleum group and reveals separate origins of nif in the plant-associated Azoarcus and non-plant-associated Aromatoleum sub-groups.</title>
        <authorList>
            <person name="Lafos M."/>
            <person name="Maluk M."/>
            <person name="Batista M."/>
            <person name="Junghare M."/>
            <person name="Carmona M."/>
            <person name="Faoro H."/>
            <person name="Cruz L.M."/>
            <person name="Battistoni F."/>
            <person name="De Souza E."/>
            <person name="Pedrosa F."/>
            <person name="Chen W.-M."/>
            <person name="Poole P.S."/>
            <person name="Dixon R.A."/>
            <person name="James E.K."/>
        </authorList>
    </citation>
    <scope>NUCLEOTIDE SEQUENCE [LARGE SCALE GENOMIC DNA]</scope>
    <source>
        <strain evidence="5 6">22Lin</strain>
    </source>
</reference>
<evidence type="ECO:0000259" key="2">
    <source>
        <dbReference type="PROSITE" id="PS50112"/>
    </source>
</evidence>
<dbReference type="InterPro" id="IPR043128">
    <property type="entry name" value="Rev_trsase/Diguanyl_cyclase"/>
</dbReference>
<dbReference type="InterPro" id="IPR052163">
    <property type="entry name" value="DGC-Regulatory_Protein"/>
</dbReference>
<feature type="domain" description="GGDEF" evidence="4">
    <location>
        <begin position="272"/>
        <end position="405"/>
    </location>
</feature>
<sequence>MIHPRLSLTIFLVLAFVSLTAVGLWMLDGVFAAGEFAQSSKTPYNVFVPFLAVSLALLAMVVAWAVWPLLGTARSDASTQVFADAGRRGIGGPVAADRASANSSGGFPFPVNEYSLHTYKAAVDHAPAAIMITNARGRIEYVNETFLRSSGYTREEVIGRSPAMFKSGHTKIEVYTDLWQTILSGKIWRGEVRNRRKNGDEYWENMAISPLRDHFGRVSHFVAVREDVTERRGREEDLRQLAQIDPLTGIGNRRYLVERAEHERLRAERFGQPLALLMLDIDHFKKINDRHGHAAGDEAICTVARTCIEGVREIDIVGRYGGEEFVILLPGTTLEGGRELAERLRQRIAGIELTDSEGTSFGLTASVGLASFQKGDQLEQMLASADAALYRAKSLGRNRVVAVMDCLDGAPPADVQ</sequence>
<evidence type="ECO:0000313" key="6">
    <source>
        <dbReference type="Proteomes" id="UP000648984"/>
    </source>
</evidence>
<dbReference type="SUPFAM" id="SSF55785">
    <property type="entry name" value="PYP-like sensor domain (PAS domain)"/>
    <property type="match status" value="1"/>
</dbReference>
<accession>A0ABX1QD00</accession>
<dbReference type="InterPro" id="IPR029787">
    <property type="entry name" value="Nucleotide_cyclase"/>
</dbReference>
<dbReference type="SUPFAM" id="SSF55073">
    <property type="entry name" value="Nucleotide cyclase"/>
    <property type="match status" value="1"/>
</dbReference>
<dbReference type="InterPro" id="IPR000160">
    <property type="entry name" value="GGDEF_dom"/>
</dbReference>
<dbReference type="SMART" id="SM00267">
    <property type="entry name" value="GGDEF"/>
    <property type="match status" value="1"/>
</dbReference>
<dbReference type="Gene3D" id="3.30.70.270">
    <property type="match status" value="1"/>
</dbReference>
<dbReference type="InterPro" id="IPR035965">
    <property type="entry name" value="PAS-like_dom_sf"/>
</dbReference>
<feature type="transmembrane region" description="Helical" evidence="1">
    <location>
        <begin position="48"/>
        <end position="70"/>
    </location>
</feature>
<dbReference type="InterPro" id="IPR001610">
    <property type="entry name" value="PAC"/>
</dbReference>
<keyword evidence="6" id="KW-1185">Reference proteome</keyword>
<dbReference type="Pfam" id="PF00990">
    <property type="entry name" value="GGDEF"/>
    <property type="match status" value="1"/>
</dbReference>
<dbReference type="Pfam" id="PF13426">
    <property type="entry name" value="PAS_9"/>
    <property type="match status" value="1"/>
</dbReference>
<name>A0ABX1QD00_9RHOO</name>
<evidence type="ECO:0000313" key="5">
    <source>
        <dbReference type="EMBL" id="NMG75059.1"/>
    </source>
</evidence>
<evidence type="ECO:0000259" key="3">
    <source>
        <dbReference type="PROSITE" id="PS50113"/>
    </source>
</evidence>
<dbReference type="NCBIfam" id="TIGR00254">
    <property type="entry name" value="GGDEF"/>
    <property type="match status" value="1"/>
</dbReference>
<evidence type="ECO:0000256" key="1">
    <source>
        <dbReference type="SAM" id="Phobius"/>
    </source>
</evidence>
<dbReference type="CDD" id="cd00130">
    <property type="entry name" value="PAS"/>
    <property type="match status" value="1"/>
</dbReference>
<dbReference type="PROSITE" id="PS50112">
    <property type="entry name" value="PAS"/>
    <property type="match status" value="1"/>
</dbReference>
<dbReference type="RefSeq" id="WP_169260203.1">
    <property type="nucleotide sequence ID" value="NZ_WTVQ01000013.1"/>
</dbReference>
<dbReference type="SMART" id="SM00091">
    <property type="entry name" value="PAS"/>
    <property type="match status" value="1"/>
</dbReference>
<proteinExistence type="predicted"/>
<protein>
    <submittedName>
        <fullName evidence="5">Diguanylate cyclase</fullName>
    </submittedName>
</protein>
<feature type="domain" description="PAC" evidence="3">
    <location>
        <begin position="188"/>
        <end position="240"/>
    </location>
</feature>
<dbReference type="PANTHER" id="PTHR46663:SF4">
    <property type="entry name" value="DIGUANYLATE CYCLASE DGCT-RELATED"/>
    <property type="match status" value="1"/>
</dbReference>
<evidence type="ECO:0000259" key="4">
    <source>
        <dbReference type="PROSITE" id="PS50887"/>
    </source>
</evidence>
<dbReference type="CDD" id="cd01949">
    <property type="entry name" value="GGDEF"/>
    <property type="match status" value="1"/>
</dbReference>
<keyword evidence="1" id="KW-1133">Transmembrane helix</keyword>
<dbReference type="PROSITE" id="PS50887">
    <property type="entry name" value="GGDEF"/>
    <property type="match status" value="1"/>
</dbReference>
<gene>
    <name evidence="5" type="ORF">GPA25_09845</name>
</gene>
<dbReference type="SMART" id="SM00086">
    <property type="entry name" value="PAC"/>
    <property type="match status" value="1"/>
</dbReference>
<feature type="domain" description="PAS" evidence="2">
    <location>
        <begin position="115"/>
        <end position="161"/>
    </location>
</feature>
<comment type="caution">
    <text evidence="5">The sequence shown here is derived from an EMBL/GenBank/DDBJ whole genome shotgun (WGS) entry which is preliminary data.</text>
</comment>
<dbReference type="NCBIfam" id="TIGR00229">
    <property type="entry name" value="sensory_box"/>
    <property type="match status" value="1"/>
</dbReference>